<reference evidence="4 5" key="1">
    <citation type="submission" date="2022-06" db="EMBL/GenBank/DDBJ databases">
        <title>Rhizosaccharibacter gen. nov. sp. nov. KSS12, endophytic bacteria isolated from sugarcane.</title>
        <authorList>
            <person name="Pitiwittayakul N."/>
        </authorList>
    </citation>
    <scope>NUCLEOTIDE SEQUENCE [LARGE SCALE GENOMIC DNA]</scope>
    <source>
        <strain evidence="4 5">KSS12</strain>
    </source>
</reference>
<evidence type="ECO:0000259" key="3">
    <source>
        <dbReference type="PROSITE" id="PS50405"/>
    </source>
</evidence>
<dbReference type="Pfam" id="PF02798">
    <property type="entry name" value="GST_N"/>
    <property type="match status" value="1"/>
</dbReference>
<dbReference type="SFLD" id="SFLDG00358">
    <property type="entry name" value="Main_(cytGST)"/>
    <property type="match status" value="1"/>
</dbReference>
<dbReference type="NCBIfam" id="TIGR01262">
    <property type="entry name" value="maiA"/>
    <property type="match status" value="1"/>
</dbReference>
<dbReference type="InterPro" id="IPR040079">
    <property type="entry name" value="Glutathione_S-Trfase"/>
</dbReference>
<dbReference type="PANTHER" id="PTHR42673:SF21">
    <property type="entry name" value="GLUTATHIONE S-TRANSFERASE YFCF"/>
    <property type="match status" value="1"/>
</dbReference>
<dbReference type="PANTHER" id="PTHR42673">
    <property type="entry name" value="MALEYLACETOACETATE ISOMERASE"/>
    <property type="match status" value="1"/>
</dbReference>
<feature type="domain" description="GST N-terminal" evidence="2">
    <location>
        <begin position="7"/>
        <end position="90"/>
    </location>
</feature>
<gene>
    <name evidence="4" type="primary">maiA</name>
    <name evidence="4" type="ORF">NFI88_08315</name>
</gene>
<dbReference type="InterPro" id="IPR036282">
    <property type="entry name" value="Glutathione-S-Trfase_C_sf"/>
</dbReference>
<dbReference type="InterPro" id="IPR005955">
    <property type="entry name" value="GST_Zeta"/>
</dbReference>
<dbReference type="SUPFAM" id="SSF52833">
    <property type="entry name" value="Thioredoxin-like"/>
    <property type="match status" value="1"/>
</dbReference>
<proteinExistence type="inferred from homology"/>
<dbReference type="SUPFAM" id="SSF47616">
    <property type="entry name" value="GST C-terminal domain-like"/>
    <property type="match status" value="1"/>
</dbReference>
<dbReference type="RefSeq" id="WP_422919568.1">
    <property type="nucleotide sequence ID" value="NZ_JAMZEJ010000004.1"/>
</dbReference>
<organism evidence="4 5">
    <name type="scientific">Rhizosaccharibacter radicis</name>
    <dbReference type="NCBI Taxonomy" id="2782605"/>
    <lineage>
        <taxon>Bacteria</taxon>
        <taxon>Pseudomonadati</taxon>
        <taxon>Pseudomonadota</taxon>
        <taxon>Alphaproteobacteria</taxon>
        <taxon>Acetobacterales</taxon>
        <taxon>Acetobacteraceae</taxon>
        <taxon>Rhizosaccharibacter</taxon>
    </lineage>
</organism>
<keyword evidence="5" id="KW-1185">Reference proteome</keyword>
<dbReference type="Gene3D" id="3.40.30.10">
    <property type="entry name" value="Glutaredoxin"/>
    <property type="match status" value="1"/>
</dbReference>
<dbReference type="EC" id="5.2.1.2" evidence="4"/>
<sequence>MQRPDVAHWSLAAFWRTSATYRVRVALRLKDLAVAEKIVDLDAGEQHDPAFLRSNPMAAIPALFLGNDQPPLTQSLAILEYLDEVAPQPPLMPATPIDRARVRSIALMLAADTHPFIVPRVRRRLVAQFGADDAGWRAWQTHWLSTGLQAVEKRLASEAGTGRFCHGDTVTLADICLASLAVVTRVFRITVPDIPTISRIFAECEAMPAFAESDPMRQPGAPTG</sequence>
<evidence type="ECO:0000256" key="1">
    <source>
        <dbReference type="ARBA" id="ARBA00010007"/>
    </source>
</evidence>
<comment type="caution">
    <text evidence="4">The sequence shown here is derived from an EMBL/GenBank/DDBJ whole genome shotgun (WGS) entry which is preliminary data.</text>
</comment>
<comment type="similarity">
    <text evidence="1">Belongs to the GST superfamily. Zeta family.</text>
</comment>
<dbReference type="PROSITE" id="PS50404">
    <property type="entry name" value="GST_NTER"/>
    <property type="match status" value="1"/>
</dbReference>
<dbReference type="Proteomes" id="UP001524547">
    <property type="component" value="Unassembled WGS sequence"/>
</dbReference>
<evidence type="ECO:0000313" key="4">
    <source>
        <dbReference type="EMBL" id="MCQ8240838.1"/>
    </source>
</evidence>
<protein>
    <submittedName>
        <fullName evidence="4">Maleylacetoacetate isomerase</fullName>
        <ecNumber evidence="4">5.2.1.2</ecNumber>
    </submittedName>
</protein>
<evidence type="ECO:0000313" key="5">
    <source>
        <dbReference type="Proteomes" id="UP001524547"/>
    </source>
</evidence>
<dbReference type="PROSITE" id="PS50405">
    <property type="entry name" value="GST_CTER"/>
    <property type="match status" value="1"/>
</dbReference>
<accession>A0ABT1VYW7</accession>
<dbReference type="InterPro" id="IPR036249">
    <property type="entry name" value="Thioredoxin-like_sf"/>
</dbReference>
<name>A0ABT1VYW7_9PROT</name>
<dbReference type="SFLD" id="SFLDS00019">
    <property type="entry name" value="Glutathione_Transferase_(cytos"/>
    <property type="match status" value="1"/>
</dbReference>
<dbReference type="InterPro" id="IPR010987">
    <property type="entry name" value="Glutathione-S-Trfase_C-like"/>
</dbReference>
<evidence type="ECO:0000259" key="2">
    <source>
        <dbReference type="PROSITE" id="PS50404"/>
    </source>
</evidence>
<keyword evidence="4" id="KW-0413">Isomerase</keyword>
<dbReference type="InterPro" id="IPR004045">
    <property type="entry name" value="Glutathione_S-Trfase_N"/>
</dbReference>
<dbReference type="GO" id="GO:0016034">
    <property type="term" value="F:maleylacetoacetate isomerase activity"/>
    <property type="evidence" value="ECO:0007669"/>
    <property type="project" value="UniProtKB-EC"/>
</dbReference>
<dbReference type="Gene3D" id="1.20.1050.10">
    <property type="match status" value="1"/>
</dbReference>
<feature type="domain" description="GST C-terminal" evidence="3">
    <location>
        <begin position="95"/>
        <end position="223"/>
    </location>
</feature>
<dbReference type="EMBL" id="JAMZEJ010000004">
    <property type="protein sequence ID" value="MCQ8240838.1"/>
    <property type="molecule type" value="Genomic_DNA"/>
</dbReference>